<evidence type="ECO:0000256" key="11">
    <source>
        <dbReference type="RuleBase" id="RU362068"/>
    </source>
</evidence>
<reference evidence="14 15" key="1">
    <citation type="submission" date="2017-05" db="EMBL/GenBank/DDBJ databases">
        <title>Vagococcus spp. assemblies.</title>
        <authorList>
            <person name="Gulvik C.A."/>
        </authorList>
    </citation>
    <scope>NUCLEOTIDE SEQUENCE [LARGE SCALE GENOMIC DNA]</scope>
    <source>
        <strain evidence="14 15">DSM 24756</strain>
    </source>
</reference>
<protein>
    <recommendedName>
        <fullName evidence="5 11">2-dehydropantoate 2-reductase</fullName>
        <ecNumber evidence="4 11">1.1.1.169</ecNumber>
    </recommendedName>
    <alternativeName>
        <fullName evidence="9 11">Ketopantoate reductase</fullName>
    </alternativeName>
</protein>
<dbReference type="EMBL" id="NGJZ01000002">
    <property type="protein sequence ID" value="RSU07376.1"/>
    <property type="molecule type" value="Genomic_DNA"/>
</dbReference>
<dbReference type="InterPro" id="IPR013752">
    <property type="entry name" value="KPA_reductase"/>
</dbReference>
<name>A0A430AHE8_9ENTE</name>
<comment type="catalytic activity">
    <reaction evidence="10 11">
        <text>(R)-pantoate + NADP(+) = 2-dehydropantoate + NADPH + H(+)</text>
        <dbReference type="Rhea" id="RHEA:16233"/>
        <dbReference type="ChEBI" id="CHEBI:11561"/>
        <dbReference type="ChEBI" id="CHEBI:15378"/>
        <dbReference type="ChEBI" id="CHEBI:15980"/>
        <dbReference type="ChEBI" id="CHEBI:57783"/>
        <dbReference type="ChEBI" id="CHEBI:58349"/>
        <dbReference type="EC" id="1.1.1.169"/>
    </reaction>
</comment>
<dbReference type="NCBIfam" id="TIGR00745">
    <property type="entry name" value="apbA_panE"/>
    <property type="match status" value="1"/>
</dbReference>
<dbReference type="Gene3D" id="3.40.50.720">
    <property type="entry name" value="NAD(P)-binding Rossmann-like Domain"/>
    <property type="match status" value="1"/>
</dbReference>
<dbReference type="Pfam" id="PF08546">
    <property type="entry name" value="ApbA_C"/>
    <property type="match status" value="1"/>
</dbReference>
<dbReference type="InterPro" id="IPR036291">
    <property type="entry name" value="NAD(P)-bd_dom_sf"/>
</dbReference>
<dbReference type="Proteomes" id="UP000288669">
    <property type="component" value="Unassembled WGS sequence"/>
</dbReference>
<dbReference type="RefSeq" id="WP_126825439.1">
    <property type="nucleotide sequence ID" value="NZ_JBHLWU010000002.1"/>
</dbReference>
<dbReference type="AlphaFoldDB" id="A0A430AHE8"/>
<feature type="domain" description="Ketopantoate reductase N-terminal" evidence="12">
    <location>
        <begin position="3"/>
        <end position="153"/>
    </location>
</feature>
<keyword evidence="7 11" id="KW-0521">NADP</keyword>
<dbReference type="InterPro" id="IPR050838">
    <property type="entry name" value="Ketopantoate_reductase"/>
</dbReference>
<dbReference type="InterPro" id="IPR013328">
    <property type="entry name" value="6PGD_dom2"/>
</dbReference>
<dbReference type="GO" id="GO:0005737">
    <property type="term" value="C:cytoplasm"/>
    <property type="evidence" value="ECO:0007669"/>
    <property type="project" value="TreeGrafter"/>
</dbReference>
<gene>
    <name evidence="14" type="ORF">CBF30_09005</name>
</gene>
<dbReference type="Pfam" id="PF02558">
    <property type="entry name" value="ApbA"/>
    <property type="match status" value="1"/>
</dbReference>
<dbReference type="GO" id="GO:0050661">
    <property type="term" value="F:NADP binding"/>
    <property type="evidence" value="ECO:0007669"/>
    <property type="project" value="TreeGrafter"/>
</dbReference>
<evidence type="ECO:0000259" key="13">
    <source>
        <dbReference type="Pfam" id="PF08546"/>
    </source>
</evidence>
<evidence type="ECO:0000256" key="2">
    <source>
        <dbReference type="ARBA" id="ARBA00004994"/>
    </source>
</evidence>
<evidence type="ECO:0000256" key="1">
    <source>
        <dbReference type="ARBA" id="ARBA00002919"/>
    </source>
</evidence>
<comment type="pathway">
    <text evidence="2 11">Cofactor biosynthesis; (R)-pantothenate biosynthesis; (R)-pantoate from 3-methyl-2-oxobutanoate: step 2/2.</text>
</comment>
<feature type="domain" description="Ketopantoate reductase C-terminal" evidence="13">
    <location>
        <begin position="180"/>
        <end position="307"/>
    </location>
</feature>
<comment type="caution">
    <text evidence="14">The sequence shown here is derived from an EMBL/GenBank/DDBJ whole genome shotgun (WGS) entry which is preliminary data.</text>
</comment>
<comment type="function">
    <text evidence="1 11">Catalyzes the NADPH-dependent reduction of ketopantoate into pantoic acid.</text>
</comment>
<dbReference type="PANTHER" id="PTHR43765">
    <property type="entry name" value="2-DEHYDROPANTOATE 2-REDUCTASE-RELATED"/>
    <property type="match status" value="1"/>
</dbReference>
<evidence type="ECO:0000256" key="6">
    <source>
        <dbReference type="ARBA" id="ARBA00022655"/>
    </source>
</evidence>
<organism evidence="14 15">
    <name type="scientific">Vagococcus entomophilus</name>
    <dbReference type="NCBI Taxonomy" id="1160095"/>
    <lineage>
        <taxon>Bacteria</taxon>
        <taxon>Bacillati</taxon>
        <taxon>Bacillota</taxon>
        <taxon>Bacilli</taxon>
        <taxon>Lactobacillales</taxon>
        <taxon>Enterococcaceae</taxon>
        <taxon>Vagococcus</taxon>
    </lineage>
</organism>
<dbReference type="OrthoDB" id="9800163at2"/>
<dbReference type="EC" id="1.1.1.169" evidence="4 11"/>
<dbReference type="GO" id="GO:0008677">
    <property type="term" value="F:2-dehydropantoate 2-reductase activity"/>
    <property type="evidence" value="ECO:0007669"/>
    <property type="project" value="UniProtKB-EC"/>
</dbReference>
<dbReference type="PANTHER" id="PTHR43765:SF2">
    <property type="entry name" value="2-DEHYDROPANTOATE 2-REDUCTASE"/>
    <property type="match status" value="1"/>
</dbReference>
<dbReference type="UniPathway" id="UPA00028">
    <property type="reaction ID" value="UER00004"/>
</dbReference>
<evidence type="ECO:0000256" key="7">
    <source>
        <dbReference type="ARBA" id="ARBA00022857"/>
    </source>
</evidence>
<dbReference type="Gene3D" id="1.10.1040.10">
    <property type="entry name" value="N-(1-d-carboxylethyl)-l-norvaline Dehydrogenase, domain 2"/>
    <property type="match status" value="1"/>
</dbReference>
<proteinExistence type="inferred from homology"/>
<dbReference type="SUPFAM" id="SSF51735">
    <property type="entry name" value="NAD(P)-binding Rossmann-fold domains"/>
    <property type="match status" value="1"/>
</dbReference>
<dbReference type="GO" id="GO:0015940">
    <property type="term" value="P:pantothenate biosynthetic process"/>
    <property type="evidence" value="ECO:0007669"/>
    <property type="project" value="UniProtKB-UniPathway"/>
</dbReference>
<evidence type="ECO:0000256" key="8">
    <source>
        <dbReference type="ARBA" id="ARBA00023002"/>
    </source>
</evidence>
<evidence type="ECO:0000256" key="5">
    <source>
        <dbReference type="ARBA" id="ARBA00019465"/>
    </source>
</evidence>
<dbReference type="InterPro" id="IPR003710">
    <property type="entry name" value="ApbA"/>
</dbReference>
<evidence type="ECO:0000256" key="10">
    <source>
        <dbReference type="ARBA" id="ARBA00048793"/>
    </source>
</evidence>
<dbReference type="NCBIfam" id="NF005088">
    <property type="entry name" value="PRK06522.1-2"/>
    <property type="match status" value="1"/>
</dbReference>
<evidence type="ECO:0000259" key="12">
    <source>
        <dbReference type="Pfam" id="PF02558"/>
    </source>
</evidence>
<accession>A0A430AHE8</accession>
<dbReference type="InterPro" id="IPR008927">
    <property type="entry name" value="6-PGluconate_DH-like_C_sf"/>
</dbReference>
<evidence type="ECO:0000313" key="15">
    <source>
        <dbReference type="Proteomes" id="UP000288669"/>
    </source>
</evidence>
<keyword evidence="15" id="KW-1185">Reference proteome</keyword>
<evidence type="ECO:0000256" key="9">
    <source>
        <dbReference type="ARBA" id="ARBA00032024"/>
    </source>
</evidence>
<evidence type="ECO:0000256" key="4">
    <source>
        <dbReference type="ARBA" id="ARBA00013014"/>
    </source>
</evidence>
<keyword evidence="8 11" id="KW-0560">Oxidoreductase</keyword>
<dbReference type="InterPro" id="IPR013332">
    <property type="entry name" value="KPR_N"/>
</dbReference>
<keyword evidence="6 11" id="KW-0566">Pantothenate biosynthesis</keyword>
<evidence type="ECO:0000313" key="14">
    <source>
        <dbReference type="EMBL" id="RSU07376.1"/>
    </source>
</evidence>
<comment type="similarity">
    <text evidence="3 11">Belongs to the ketopantoate reductase family.</text>
</comment>
<sequence length="313" mass="34482">MKIAIAGAGAMGSRFGFMLHQAGNDVILIDKWEDHINEIRKNGLKVNLNGEMFTSYIPIYFPEEIAETKQKIDLILLFTKAMQLEDMLSALSTAIHSETKVLCLLNGIGHEDVIEKFMPKDNILIGITMWTAGLAGAGKAELIGDGSVELQNLAPKGKDYALEVVKILDQAGLHCKYSPDVRYSIWEKACVNGTVNGTCALLDATIAELGQTDVAVSIIKNILHEFVLVAKQERLILDEAAVLQKIIKTFDPNGIGNHYPSMHQDLVKNHRLTEVDYINGVVVRKGEKYGIDTPFCTLLTELIHAKEQLIGAK</sequence>
<evidence type="ECO:0000256" key="3">
    <source>
        <dbReference type="ARBA" id="ARBA00007870"/>
    </source>
</evidence>
<dbReference type="SUPFAM" id="SSF48179">
    <property type="entry name" value="6-phosphogluconate dehydrogenase C-terminal domain-like"/>
    <property type="match status" value="1"/>
</dbReference>